<dbReference type="SUPFAM" id="SSF55347">
    <property type="entry name" value="Glyceraldehyde-3-phosphate dehydrogenase-like, C-terminal domain"/>
    <property type="match status" value="1"/>
</dbReference>
<dbReference type="AlphaFoldDB" id="G7DTN3"/>
<dbReference type="STRING" id="764103.G7DTN3"/>
<dbReference type="SUPFAM" id="SSF51735">
    <property type="entry name" value="NAD(P)-binding Rossmann-fold domains"/>
    <property type="match status" value="1"/>
</dbReference>
<dbReference type="Pfam" id="PF08635">
    <property type="entry name" value="ox_reductase_C"/>
    <property type="match status" value="1"/>
</dbReference>
<dbReference type="Proteomes" id="UP000009131">
    <property type="component" value="Unassembled WGS sequence"/>
</dbReference>
<dbReference type="PANTHER" id="PTHR43249">
    <property type="entry name" value="UDP-N-ACETYL-2-AMINO-2-DEOXY-D-GLUCURONATE OXIDASE"/>
    <property type="match status" value="1"/>
</dbReference>
<dbReference type="InParanoid" id="G7DTN3"/>
<dbReference type="OrthoDB" id="10250282at2759"/>
<dbReference type="InterPro" id="IPR013944">
    <property type="entry name" value="OxRdtase_put_C"/>
</dbReference>
<reference evidence="3 4" key="2">
    <citation type="journal article" date="2012" name="Open Biol.">
        <title>Characteristics of nucleosomes and linker DNA regions on the genome of the basidiomycete Mixia osmundae revealed by mono- and dinucleosome mapping.</title>
        <authorList>
            <person name="Nishida H."/>
            <person name="Kondo S."/>
            <person name="Matsumoto T."/>
            <person name="Suzuki Y."/>
            <person name="Yoshikawa H."/>
            <person name="Taylor T.D."/>
            <person name="Sugiyama J."/>
        </authorList>
    </citation>
    <scope>NUCLEOTIDE SEQUENCE [LARGE SCALE GENOMIC DNA]</scope>
    <source>
        <strain evidence="4">CBS 9802 / IAM 14324 / JCM 22182 / KY 12970</strain>
    </source>
</reference>
<dbReference type="InterPro" id="IPR036291">
    <property type="entry name" value="NAD(P)-bd_dom_sf"/>
</dbReference>
<dbReference type="EMBL" id="BABT02000025">
    <property type="protein sequence ID" value="GAA93880.1"/>
    <property type="molecule type" value="Genomic_DNA"/>
</dbReference>
<name>G7DTN3_MIXOS</name>
<dbReference type="GO" id="GO:0000166">
    <property type="term" value="F:nucleotide binding"/>
    <property type="evidence" value="ECO:0007669"/>
    <property type="project" value="InterPro"/>
</dbReference>
<feature type="domain" description="Gfo/Idh/MocA-like oxidoreductase N-terminal" evidence="1">
    <location>
        <begin position="33"/>
        <end position="183"/>
    </location>
</feature>
<evidence type="ECO:0000259" key="2">
    <source>
        <dbReference type="Pfam" id="PF08635"/>
    </source>
</evidence>
<proteinExistence type="predicted"/>
<comment type="caution">
    <text evidence="3">The sequence shown here is derived from an EMBL/GenBank/DDBJ whole genome shotgun (WGS) entry which is preliminary data.</text>
</comment>
<accession>G7DTN3</accession>
<protein>
    <recommendedName>
        <fullName evidence="5">Gfo/Idh/MocA-like oxidoreductase N-terminal domain-containing protein</fullName>
    </recommendedName>
</protein>
<dbReference type="InterPro" id="IPR000683">
    <property type="entry name" value="Gfo/Idh/MocA-like_OxRdtase_N"/>
</dbReference>
<evidence type="ECO:0000313" key="3">
    <source>
        <dbReference type="EMBL" id="GAA93880.1"/>
    </source>
</evidence>
<evidence type="ECO:0000313" key="4">
    <source>
        <dbReference type="Proteomes" id="UP000009131"/>
    </source>
</evidence>
<dbReference type="HOGENOM" id="CLU_039338_0_0_1"/>
<feature type="domain" description="Oxidoreductase putative C-terminal" evidence="2">
    <location>
        <begin position="186"/>
        <end position="327"/>
    </location>
</feature>
<dbReference type="Gene3D" id="3.30.360.10">
    <property type="entry name" value="Dihydrodipicolinate Reductase, domain 2"/>
    <property type="match status" value="1"/>
</dbReference>
<dbReference type="InterPro" id="IPR052515">
    <property type="entry name" value="Gfo/Idh/MocA_Oxidoreductase"/>
</dbReference>
<gene>
    <name evidence="3" type="primary">Mo00526</name>
    <name evidence="3" type="ORF">E5Q_00526</name>
</gene>
<dbReference type="Pfam" id="PF01408">
    <property type="entry name" value="GFO_IDH_MocA"/>
    <property type="match status" value="1"/>
</dbReference>
<dbReference type="PANTHER" id="PTHR43249:SF1">
    <property type="entry name" value="D-GLUCOSIDE 3-DEHYDROGENASE"/>
    <property type="match status" value="1"/>
</dbReference>
<keyword evidence="4" id="KW-1185">Reference proteome</keyword>
<organism evidence="3 4">
    <name type="scientific">Mixia osmundae (strain CBS 9802 / IAM 14324 / JCM 22182 / KY 12970)</name>
    <dbReference type="NCBI Taxonomy" id="764103"/>
    <lineage>
        <taxon>Eukaryota</taxon>
        <taxon>Fungi</taxon>
        <taxon>Dikarya</taxon>
        <taxon>Basidiomycota</taxon>
        <taxon>Pucciniomycotina</taxon>
        <taxon>Mixiomycetes</taxon>
        <taxon>Mixiales</taxon>
        <taxon>Mixiaceae</taxon>
        <taxon>Mixia</taxon>
    </lineage>
</organism>
<sequence>MRRRKSSVRRPSISLDKLKPMHQAAPPRQGDDFNILLFGAGAINFGTVEGPWNHSFRIEHRLGPRLKIVGLIDPSIDRAKAAIKAKCDSFVRSAYQDALICASFDDFVKRAQPGQYPQAAILGSPPQFRGTDKPPFNIEAQIIKAFPEIGLFIEKPVSTGPVENALGVAKLLQQKRVVASVGYFLRYLKPVQKIKELIDANGLHVMATTARYSASYEHTNKLAWWDKSKDCGPIVEQATHFADLSRYFGGDVALDTVQAHALEHYEEAGRLSKIPIPEDSIPPEQRIPRVTSAIWKYTTGAVGTLTHSLVLQGAKYDTEIEVIADGWSFRLVDPYGKAELRIRRPGSDAEEIHMEKDDDPFFTEIASFIDAIDPSNPKSIKKAPEVIEESDDEASDEGAATPNEYLADTDILSSYEDACKTYELTWRIREASERSQKMGVIGQQ</sequence>
<reference evidence="3 4" key="1">
    <citation type="journal article" date="2011" name="J. Gen. Appl. Microbiol.">
        <title>Draft genome sequencing of the enigmatic basidiomycete Mixia osmundae.</title>
        <authorList>
            <person name="Nishida H."/>
            <person name="Nagatsuka Y."/>
            <person name="Sugiyama J."/>
        </authorList>
    </citation>
    <scope>NUCLEOTIDE SEQUENCE [LARGE SCALE GENOMIC DNA]</scope>
    <source>
        <strain evidence="4">CBS 9802 / IAM 14324 / JCM 22182 / KY 12970</strain>
    </source>
</reference>
<evidence type="ECO:0008006" key="5">
    <source>
        <dbReference type="Google" id="ProtNLM"/>
    </source>
</evidence>
<dbReference type="Gene3D" id="3.40.50.720">
    <property type="entry name" value="NAD(P)-binding Rossmann-like Domain"/>
    <property type="match status" value="1"/>
</dbReference>
<dbReference type="eggNOG" id="ENOG502QUVQ">
    <property type="taxonomic scope" value="Eukaryota"/>
</dbReference>
<evidence type="ECO:0000259" key="1">
    <source>
        <dbReference type="Pfam" id="PF01408"/>
    </source>
</evidence>